<evidence type="ECO:0000313" key="5">
    <source>
        <dbReference type="Proteomes" id="UP000637788"/>
    </source>
</evidence>
<evidence type="ECO:0000259" key="3">
    <source>
        <dbReference type="Pfam" id="PF01757"/>
    </source>
</evidence>
<dbReference type="RefSeq" id="WP_189325616.1">
    <property type="nucleotide sequence ID" value="NZ_BMPQ01000023.1"/>
</dbReference>
<feature type="transmembrane region" description="Helical" evidence="2">
    <location>
        <begin position="336"/>
        <end position="354"/>
    </location>
</feature>
<dbReference type="GO" id="GO:0016747">
    <property type="term" value="F:acyltransferase activity, transferring groups other than amino-acyl groups"/>
    <property type="evidence" value="ECO:0007669"/>
    <property type="project" value="InterPro"/>
</dbReference>
<feature type="transmembrane region" description="Helical" evidence="2">
    <location>
        <begin position="113"/>
        <end position="135"/>
    </location>
</feature>
<name>A0A917RAL4_9ACTN</name>
<feature type="domain" description="Acyltransferase 3" evidence="3">
    <location>
        <begin position="68"/>
        <end position="406"/>
    </location>
</feature>
<gene>
    <name evidence="4" type="ORF">GCM10010094_68280</name>
</gene>
<feature type="region of interest" description="Disordered" evidence="1">
    <location>
        <begin position="1"/>
        <end position="38"/>
    </location>
</feature>
<feature type="transmembrane region" description="Helical" evidence="2">
    <location>
        <begin position="385"/>
        <end position="406"/>
    </location>
</feature>
<evidence type="ECO:0000313" key="4">
    <source>
        <dbReference type="EMBL" id="GGK97739.1"/>
    </source>
</evidence>
<feature type="transmembrane region" description="Helical" evidence="2">
    <location>
        <begin position="308"/>
        <end position="324"/>
    </location>
</feature>
<feature type="transmembrane region" description="Helical" evidence="2">
    <location>
        <begin position="72"/>
        <end position="93"/>
    </location>
</feature>
<organism evidence="4 5">
    <name type="scientific">Streptomyces flaveus</name>
    <dbReference type="NCBI Taxonomy" id="66370"/>
    <lineage>
        <taxon>Bacteria</taxon>
        <taxon>Bacillati</taxon>
        <taxon>Actinomycetota</taxon>
        <taxon>Actinomycetes</taxon>
        <taxon>Kitasatosporales</taxon>
        <taxon>Streptomycetaceae</taxon>
        <taxon>Streptomyces</taxon>
        <taxon>Streptomyces aurantiacus group</taxon>
    </lineage>
</organism>
<reference evidence="4" key="1">
    <citation type="journal article" date="2014" name="Int. J. Syst. Evol. Microbiol.">
        <title>Complete genome sequence of Corynebacterium casei LMG S-19264T (=DSM 44701T), isolated from a smear-ripened cheese.</title>
        <authorList>
            <consortium name="US DOE Joint Genome Institute (JGI-PGF)"/>
            <person name="Walter F."/>
            <person name="Albersmeier A."/>
            <person name="Kalinowski J."/>
            <person name="Ruckert C."/>
        </authorList>
    </citation>
    <scope>NUCLEOTIDE SEQUENCE</scope>
    <source>
        <strain evidence="4">JCM 3035</strain>
    </source>
</reference>
<keyword evidence="5" id="KW-1185">Reference proteome</keyword>
<accession>A0A917RAL4</accession>
<comment type="caution">
    <text evidence="4">The sequence shown here is derived from an EMBL/GenBank/DDBJ whole genome shotgun (WGS) entry which is preliminary data.</text>
</comment>
<feature type="transmembrane region" description="Helical" evidence="2">
    <location>
        <begin position="239"/>
        <end position="257"/>
    </location>
</feature>
<keyword evidence="2" id="KW-1133">Transmembrane helix</keyword>
<dbReference type="InterPro" id="IPR002656">
    <property type="entry name" value="Acyl_transf_3_dom"/>
</dbReference>
<protein>
    <submittedName>
        <fullName evidence="4">Acyltransferase</fullName>
    </submittedName>
</protein>
<evidence type="ECO:0000256" key="1">
    <source>
        <dbReference type="SAM" id="MobiDB-lite"/>
    </source>
</evidence>
<feature type="transmembrane region" description="Helical" evidence="2">
    <location>
        <begin position="156"/>
        <end position="178"/>
    </location>
</feature>
<feature type="transmembrane region" description="Helical" evidence="2">
    <location>
        <begin position="269"/>
        <end position="288"/>
    </location>
</feature>
<reference evidence="4" key="2">
    <citation type="submission" date="2020-09" db="EMBL/GenBank/DDBJ databases">
        <authorList>
            <person name="Sun Q."/>
            <person name="Ohkuma M."/>
        </authorList>
    </citation>
    <scope>NUCLEOTIDE SEQUENCE</scope>
    <source>
        <strain evidence="4">JCM 3035</strain>
    </source>
</reference>
<evidence type="ECO:0000256" key="2">
    <source>
        <dbReference type="SAM" id="Phobius"/>
    </source>
</evidence>
<keyword evidence="2" id="KW-0812">Transmembrane</keyword>
<dbReference type="AlphaFoldDB" id="A0A917RAL4"/>
<dbReference type="Proteomes" id="UP000637788">
    <property type="component" value="Unassembled WGS sequence"/>
</dbReference>
<feature type="transmembrane region" description="Helical" evidence="2">
    <location>
        <begin position="217"/>
        <end position="233"/>
    </location>
</feature>
<feature type="compositionally biased region" description="Basic and acidic residues" evidence="1">
    <location>
        <begin position="1"/>
        <end position="12"/>
    </location>
</feature>
<feature type="transmembrane region" description="Helical" evidence="2">
    <location>
        <begin position="190"/>
        <end position="210"/>
    </location>
</feature>
<proteinExistence type="predicted"/>
<dbReference type="EMBL" id="BMPQ01000023">
    <property type="protein sequence ID" value="GGK97739.1"/>
    <property type="molecule type" value="Genomic_DNA"/>
</dbReference>
<keyword evidence="2" id="KW-0472">Membrane</keyword>
<keyword evidence="4" id="KW-0012">Acyltransferase</keyword>
<dbReference type="Pfam" id="PF01757">
    <property type="entry name" value="Acyl_transf_3"/>
    <property type="match status" value="1"/>
</dbReference>
<sequence>MRELKLRGRVGEGEGPPKGSTRNAARPGHSPGTTPRPFLREGLVREALHRLRQATHQIDAATPPHRDRSLDALRAFAILGIVLGHWLVTALVADGGALRTSSPLAYMPWLAPVSWVFQTLAVFFLVGGHVATRSYESARARGTTYGKWLRTRLSRLFGPVAAVLGLWTVAAVCLLVTGTGVPTVHALLKLVLSPLWFLLVFAGLTALTPLVARINPLWPLAVVLHVDLIRFGFGGPAWLGWINVAAGWLVPYTLGAAWMRGELTRRSGWVLLIGGAATTAALVAWAGYPASMVGVPGSAVSNLNPPTLAAVTFGLAQCGLALLLREPLRRAMRRPVAWAAVAFVNLSAMTIFLWHQTALMSVTATGLFAGRLPGLHTTPDSLDWVLARFAWLPVFALALMVCWAAFRSYEQGRRRRGGRLSRVVHVHRGRAGAKGVGRA</sequence>
<keyword evidence="4" id="KW-0808">Transferase</keyword>